<proteinExistence type="predicted"/>
<gene>
    <name evidence="2" type="ORF">KK1_018931</name>
</gene>
<dbReference type="InterPro" id="IPR013103">
    <property type="entry name" value="RVT_2"/>
</dbReference>
<accession>A0A151TBB3</accession>
<dbReference type="PANTHER" id="PTHR11439">
    <property type="entry name" value="GAG-POL-RELATED RETROTRANSPOSON"/>
    <property type="match status" value="1"/>
</dbReference>
<dbReference type="Gramene" id="C.cajan_18395.t">
    <property type="protein sequence ID" value="C.cajan_18395.t"/>
    <property type="gene ID" value="C.cajan_18395"/>
</dbReference>
<protein>
    <recommendedName>
        <fullName evidence="1">Reverse transcriptase Ty1/copia-type domain-containing protein</fullName>
    </recommendedName>
</protein>
<dbReference type="Pfam" id="PF07727">
    <property type="entry name" value="RVT_2"/>
    <property type="match status" value="1"/>
</dbReference>
<evidence type="ECO:0000313" key="2">
    <source>
        <dbReference type="EMBL" id="KYP64338.1"/>
    </source>
</evidence>
<dbReference type="Proteomes" id="UP000075243">
    <property type="component" value="Chromosome 7"/>
</dbReference>
<dbReference type="EMBL" id="CM003609">
    <property type="protein sequence ID" value="KYP64338.1"/>
    <property type="molecule type" value="Genomic_DNA"/>
</dbReference>
<name>A0A151TBB3_CAJCA</name>
<organism evidence="2 3">
    <name type="scientific">Cajanus cajan</name>
    <name type="common">Pigeon pea</name>
    <name type="synonym">Cajanus indicus</name>
    <dbReference type="NCBI Taxonomy" id="3821"/>
    <lineage>
        <taxon>Eukaryota</taxon>
        <taxon>Viridiplantae</taxon>
        <taxon>Streptophyta</taxon>
        <taxon>Embryophyta</taxon>
        <taxon>Tracheophyta</taxon>
        <taxon>Spermatophyta</taxon>
        <taxon>Magnoliopsida</taxon>
        <taxon>eudicotyledons</taxon>
        <taxon>Gunneridae</taxon>
        <taxon>Pentapetalae</taxon>
        <taxon>rosids</taxon>
        <taxon>fabids</taxon>
        <taxon>Fabales</taxon>
        <taxon>Fabaceae</taxon>
        <taxon>Papilionoideae</taxon>
        <taxon>50 kb inversion clade</taxon>
        <taxon>NPAAA clade</taxon>
        <taxon>indigoferoid/millettioid clade</taxon>
        <taxon>Phaseoleae</taxon>
        <taxon>Cajanus</taxon>
    </lineage>
</organism>
<feature type="domain" description="Reverse transcriptase Ty1/copia-type" evidence="1">
    <location>
        <begin position="1"/>
        <end position="56"/>
    </location>
</feature>
<dbReference type="AlphaFoldDB" id="A0A151TBB3"/>
<reference evidence="2 3" key="1">
    <citation type="journal article" date="2012" name="Nat. Biotechnol.">
        <title>Draft genome sequence of pigeonpea (Cajanus cajan), an orphan legume crop of resource-poor farmers.</title>
        <authorList>
            <person name="Varshney R.K."/>
            <person name="Chen W."/>
            <person name="Li Y."/>
            <person name="Bharti A.K."/>
            <person name="Saxena R.K."/>
            <person name="Schlueter J.A."/>
            <person name="Donoghue M.T."/>
            <person name="Azam S."/>
            <person name="Fan G."/>
            <person name="Whaley A.M."/>
            <person name="Farmer A.D."/>
            <person name="Sheridan J."/>
            <person name="Iwata A."/>
            <person name="Tuteja R."/>
            <person name="Penmetsa R.V."/>
            <person name="Wu W."/>
            <person name="Upadhyaya H.D."/>
            <person name="Yang S.P."/>
            <person name="Shah T."/>
            <person name="Saxena K.B."/>
            <person name="Michael T."/>
            <person name="McCombie W.R."/>
            <person name="Yang B."/>
            <person name="Zhang G."/>
            <person name="Yang H."/>
            <person name="Wang J."/>
            <person name="Spillane C."/>
            <person name="Cook D.R."/>
            <person name="May G.D."/>
            <person name="Xu X."/>
            <person name="Jackson S.A."/>
        </authorList>
    </citation>
    <scope>NUCLEOTIDE SEQUENCE [LARGE SCALE GENOMIC DNA]</scope>
    <source>
        <strain evidence="3">cv. Asha</strain>
    </source>
</reference>
<evidence type="ECO:0000313" key="3">
    <source>
        <dbReference type="Proteomes" id="UP000075243"/>
    </source>
</evidence>
<keyword evidence="3" id="KW-1185">Reference proteome</keyword>
<evidence type="ECO:0000259" key="1">
    <source>
        <dbReference type="Pfam" id="PF07727"/>
    </source>
</evidence>
<dbReference type="PANTHER" id="PTHR11439:SF442">
    <property type="entry name" value="CYSTEINE-RICH RLK (RECEPTOR-LIKE PROTEIN KINASE) 8"/>
    <property type="match status" value="1"/>
</dbReference>
<sequence length="177" mass="20359">MKGEFEMSMMGELKFFLGLQIMQLDHGIFIHQEKYIKNILKKFKMDEAKLMSIPMHPSNIICVELEGKSISENKYRGMLRSLLYLTASIPNIMFSVGLCVRFQSSPKESNITTIKKWSNFNIKGYNDTDFTIDKVERKSTSGTYQFLKNSLVSWGSRKQATIDLSTSKVEYVVVATR</sequence>